<keyword evidence="3" id="KW-0378">Hydrolase</keyword>
<accession>A0A179B2D6</accession>
<evidence type="ECO:0000313" key="10">
    <source>
        <dbReference type="Proteomes" id="UP000078368"/>
    </source>
</evidence>
<keyword evidence="9" id="KW-0540">Nuclease</keyword>
<dbReference type="GO" id="GO:0006281">
    <property type="term" value="P:DNA repair"/>
    <property type="evidence" value="ECO:0007669"/>
    <property type="project" value="InterPro"/>
</dbReference>
<feature type="active site" description="Proton donor/acceptor" evidence="5">
    <location>
        <position position="156"/>
    </location>
</feature>
<dbReference type="CDD" id="cd09086">
    <property type="entry name" value="ExoIII-like_AP-endo"/>
    <property type="match status" value="1"/>
</dbReference>
<dbReference type="NCBIfam" id="TIGR00195">
    <property type="entry name" value="exoDNase_III"/>
    <property type="match status" value="1"/>
</dbReference>
<keyword evidence="6" id="KW-0464">Manganese</keyword>
<dbReference type="NCBIfam" id="TIGR00633">
    <property type="entry name" value="xth"/>
    <property type="match status" value="1"/>
</dbReference>
<dbReference type="PANTHER" id="PTHR43250">
    <property type="entry name" value="EXODEOXYRIBONUCLEASE III"/>
    <property type="match status" value="1"/>
</dbReference>
<feature type="binding site" evidence="6">
    <location>
        <position position="254"/>
    </location>
    <ligand>
        <name>Mg(2+)</name>
        <dbReference type="ChEBI" id="CHEBI:18420"/>
        <label>1</label>
    </ligand>
</feature>
<feature type="site" description="Important for catalytic activity" evidence="7">
    <location>
        <position position="225"/>
    </location>
</feature>
<organism evidence="9 10">
    <name type="scientific">Peptidiphaga gingivicola</name>
    <dbReference type="NCBI Taxonomy" id="2741497"/>
    <lineage>
        <taxon>Bacteria</taxon>
        <taxon>Bacillati</taxon>
        <taxon>Actinomycetota</taxon>
        <taxon>Actinomycetes</taxon>
        <taxon>Actinomycetales</taxon>
        <taxon>Actinomycetaceae</taxon>
        <taxon>Peptidiphaga</taxon>
    </lineage>
</organism>
<feature type="binding site" evidence="6">
    <location>
        <position position="156"/>
    </location>
    <ligand>
        <name>Mg(2+)</name>
        <dbReference type="ChEBI" id="CHEBI:18420"/>
        <label>1</label>
    </ligand>
</feature>
<keyword evidence="9" id="KW-0269">Exonuclease</keyword>
<comment type="similarity">
    <text evidence="1">Belongs to the DNA repair enzymes AP/ExoA family.</text>
</comment>
<feature type="site" description="Interaction with DNA substrate" evidence="7">
    <location>
        <position position="255"/>
    </location>
</feature>
<feature type="domain" description="Endonuclease/exonuclease/phosphatase" evidence="8">
    <location>
        <begin position="4"/>
        <end position="255"/>
    </location>
</feature>
<feature type="active site" evidence="5">
    <location>
        <position position="113"/>
    </location>
</feature>
<dbReference type="EMBL" id="LVZK01000001">
    <property type="protein sequence ID" value="OAP85832.1"/>
    <property type="molecule type" value="Genomic_DNA"/>
</dbReference>
<feature type="active site" description="Proton acceptor" evidence="5">
    <location>
        <position position="255"/>
    </location>
</feature>
<feature type="binding site" evidence="6">
    <location>
        <position position="34"/>
    </location>
    <ligand>
        <name>Mg(2+)</name>
        <dbReference type="ChEBI" id="CHEBI:18420"/>
        <label>1</label>
    </ligand>
</feature>
<comment type="caution">
    <text evidence="9">The sequence shown here is derived from an EMBL/GenBank/DDBJ whole genome shotgun (WGS) entry which is preliminary data.</text>
</comment>
<dbReference type="GO" id="GO:0046872">
    <property type="term" value="F:metal ion binding"/>
    <property type="evidence" value="ECO:0007669"/>
    <property type="project" value="UniProtKB-KW"/>
</dbReference>
<protein>
    <submittedName>
        <fullName evidence="9">Exonuclease</fullName>
    </submittedName>
</protein>
<dbReference type="InterPro" id="IPR036691">
    <property type="entry name" value="Endo/exonu/phosph_ase_sf"/>
</dbReference>
<dbReference type="AlphaFoldDB" id="A0A179B2D6"/>
<gene>
    <name evidence="9" type="ORF">A4H34_01155</name>
</gene>
<dbReference type="GO" id="GO:0008311">
    <property type="term" value="F:double-stranded DNA 3'-5' DNA exonuclease activity"/>
    <property type="evidence" value="ECO:0007669"/>
    <property type="project" value="InterPro"/>
</dbReference>
<evidence type="ECO:0000259" key="8">
    <source>
        <dbReference type="Pfam" id="PF03372"/>
    </source>
</evidence>
<feature type="binding site" evidence="6">
    <location>
        <position position="7"/>
    </location>
    <ligand>
        <name>Mg(2+)</name>
        <dbReference type="ChEBI" id="CHEBI:18420"/>
        <label>1</label>
    </ligand>
</feature>
<name>A0A179B2D6_9ACTO</name>
<keyword evidence="10" id="KW-1185">Reference proteome</keyword>
<dbReference type="OrthoDB" id="9803914at2"/>
<feature type="site" description="Transition state stabilizer" evidence="7">
    <location>
        <position position="158"/>
    </location>
</feature>
<dbReference type="PANTHER" id="PTHR43250:SF2">
    <property type="entry name" value="EXODEOXYRIBONUCLEASE III"/>
    <property type="match status" value="1"/>
</dbReference>
<proteinExistence type="inferred from homology"/>
<sequence length="263" mass="28945">MRIATWNINSIRARHERALAVLERWDLDVLLLQETKCRPDQFPAAEFEAAGYEVAAHGLDQWNGVAILSRVGIEEVTVGFEGQPAFGKEGAEPKVEARAIGARCGGVGVWSLYVPNGRALDDPHYPYKLEFLAALRRAAGAQLAEDSSAQLLLAGDWNVVPSDADVWDPELFRGELYASDPEREAFHAFADAGFAEVTRGATEAPYTFWDYQRLRFPKNEGMRIDFAWASPALAGRVAAAHIDRNERKGKGASDHVPVVVELA</sequence>
<keyword evidence="2 6" id="KW-0479">Metal-binding</keyword>
<feature type="binding site" evidence="6">
    <location>
        <position position="255"/>
    </location>
    <ligand>
        <name>Mg(2+)</name>
        <dbReference type="ChEBI" id="CHEBI:18420"/>
        <label>1</label>
    </ligand>
</feature>
<dbReference type="InterPro" id="IPR037493">
    <property type="entry name" value="ExoIII-like"/>
</dbReference>
<reference evidence="9 10" key="1">
    <citation type="submission" date="2016-04" db="EMBL/GenBank/DDBJ databases">
        <title>Peptidophaga gingivicola gen. nov., sp. nov., isolated from human subgingival plaque.</title>
        <authorList>
            <person name="Beall C.J."/>
            <person name="Mokrzan E.M."/>
            <person name="Griffen A.L."/>
            <person name="Leys E.J."/>
        </authorList>
    </citation>
    <scope>NUCLEOTIDE SEQUENCE [LARGE SCALE GENOMIC DNA]</scope>
    <source>
        <strain evidence="9 10">BA112</strain>
    </source>
</reference>
<dbReference type="PROSITE" id="PS51435">
    <property type="entry name" value="AP_NUCLEASE_F1_4"/>
    <property type="match status" value="1"/>
</dbReference>
<evidence type="ECO:0000256" key="1">
    <source>
        <dbReference type="ARBA" id="ARBA00007092"/>
    </source>
</evidence>
<evidence type="ECO:0000256" key="6">
    <source>
        <dbReference type="PIRSR" id="PIRSR604808-2"/>
    </source>
</evidence>
<keyword evidence="4 6" id="KW-0460">Magnesium</keyword>
<dbReference type="InterPro" id="IPR005135">
    <property type="entry name" value="Endo/exonuclease/phosphatase"/>
</dbReference>
<evidence type="ECO:0000256" key="7">
    <source>
        <dbReference type="PIRSR" id="PIRSR604808-3"/>
    </source>
</evidence>
<evidence type="ECO:0000256" key="3">
    <source>
        <dbReference type="ARBA" id="ARBA00022801"/>
    </source>
</evidence>
<comment type="cofactor">
    <cofactor evidence="6">
        <name>Mg(2+)</name>
        <dbReference type="ChEBI" id="CHEBI:18420"/>
    </cofactor>
    <cofactor evidence="6">
        <name>Mn(2+)</name>
        <dbReference type="ChEBI" id="CHEBI:29035"/>
    </cofactor>
    <text evidence="6">Probably binds two magnesium or manganese ions per subunit.</text>
</comment>
<dbReference type="Pfam" id="PF03372">
    <property type="entry name" value="Exo_endo_phos"/>
    <property type="match status" value="1"/>
</dbReference>
<dbReference type="Proteomes" id="UP000078368">
    <property type="component" value="Unassembled WGS sequence"/>
</dbReference>
<dbReference type="RefSeq" id="WP_009198312.1">
    <property type="nucleotide sequence ID" value="NZ_LVZK01000001.1"/>
</dbReference>
<dbReference type="InterPro" id="IPR004808">
    <property type="entry name" value="AP_endonuc_1"/>
</dbReference>
<feature type="binding site" evidence="6">
    <location>
        <position position="158"/>
    </location>
    <ligand>
        <name>Mg(2+)</name>
        <dbReference type="ChEBI" id="CHEBI:18420"/>
        <label>1</label>
    </ligand>
</feature>
<evidence type="ECO:0000256" key="5">
    <source>
        <dbReference type="PIRSR" id="PIRSR604808-1"/>
    </source>
</evidence>
<dbReference type="SUPFAM" id="SSF56219">
    <property type="entry name" value="DNase I-like"/>
    <property type="match status" value="1"/>
</dbReference>
<evidence type="ECO:0000313" key="9">
    <source>
        <dbReference type="EMBL" id="OAP85832.1"/>
    </source>
</evidence>
<evidence type="ECO:0000256" key="4">
    <source>
        <dbReference type="ARBA" id="ARBA00022842"/>
    </source>
</evidence>
<dbReference type="STRING" id="1823756.A4H34_01155"/>
<evidence type="ECO:0000256" key="2">
    <source>
        <dbReference type="ARBA" id="ARBA00022723"/>
    </source>
</evidence>
<dbReference type="Gene3D" id="3.60.10.10">
    <property type="entry name" value="Endonuclease/exonuclease/phosphatase"/>
    <property type="match status" value="1"/>
</dbReference>